<evidence type="ECO:0000313" key="11">
    <source>
        <dbReference type="Proteomes" id="UP000516349"/>
    </source>
</evidence>
<dbReference type="Gene3D" id="1.20.5.1030">
    <property type="entry name" value="Preprotein translocase secy subunit"/>
    <property type="match status" value="1"/>
</dbReference>
<dbReference type="NCBIfam" id="TIGR00964">
    <property type="entry name" value="secE_bact"/>
    <property type="match status" value="1"/>
</dbReference>
<evidence type="ECO:0000256" key="6">
    <source>
        <dbReference type="ARBA" id="ARBA00022989"/>
    </source>
</evidence>
<dbReference type="Pfam" id="PF00584">
    <property type="entry name" value="SecE"/>
    <property type="match status" value="1"/>
</dbReference>
<keyword evidence="3 9" id="KW-1003">Cell membrane</keyword>
<sequence>MQVHPAKFLRDVRAEAKKVTWPSRHNTLVTTGAVVVMATVTSVFFFLVDQIIGLGIRQLFGLGG</sequence>
<dbReference type="KEGG" id="ebla:JGUZn3_05850"/>
<evidence type="ECO:0000256" key="1">
    <source>
        <dbReference type="ARBA" id="ARBA00004370"/>
    </source>
</evidence>
<reference evidence="10 11" key="1">
    <citation type="submission" date="2020-08" db="EMBL/GenBank/DDBJ databases">
        <title>Complete genome sequence of Entomobacter blattae G55GP.</title>
        <authorList>
            <person name="Poehlein A."/>
            <person name="Guzman J."/>
            <person name="Daniel R."/>
            <person name="Vilcinskas A."/>
        </authorList>
    </citation>
    <scope>NUCLEOTIDE SEQUENCE [LARGE SCALE GENOMIC DNA]</scope>
    <source>
        <strain evidence="10 11">G55GP</strain>
    </source>
</reference>
<protein>
    <recommendedName>
        <fullName evidence="9">Protein translocase subunit SecE</fullName>
    </recommendedName>
</protein>
<dbReference type="GO" id="GO:0006605">
    <property type="term" value="P:protein targeting"/>
    <property type="evidence" value="ECO:0007669"/>
    <property type="project" value="UniProtKB-UniRule"/>
</dbReference>
<feature type="transmembrane region" description="Helical" evidence="9">
    <location>
        <begin position="28"/>
        <end position="48"/>
    </location>
</feature>
<dbReference type="GO" id="GO:0008320">
    <property type="term" value="F:protein transmembrane transporter activity"/>
    <property type="evidence" value="ECO:0007669"/>
    <property type="project" value="UniProtKB-UniRule"/>
</dbReference>
<dbReference type="GO" id="GO:0065002">
    <property type="term" value="P:intracellular protein transmembrane transport"/>
    <property type="evidence" value="ECO:0007669"/>
    <property type="project" value="UniProtKB-UniRule"/>
</dbReference>
<comment type="similarity">
    <text evidence="9">Belongs to the SecE/SEC61-gamma family.</text>
</comment>
<evidence type="ECO:0000256" key="9">
    <source>
        <dbReference type="HAMAP-Rule" id="MF_00422"/>
    </source>
</evidence>
<proteinExistence type="inferred from homology"/>
<dbReference type="AlphaFoldDB" id="A0A7H1NPW9"/>
<dbReference type="InterPro" id="IPR001901">
    <property type="entry name" value="Translocase_SecE/Sec61-g"/>
</dbReference>
<dbReference type="GO" id="GO:0005886">
    <property type="term" value="C:plasma membrane"/>
    <property type="evidence" value="ECO:0007669"/>
    <property type="project" value="UniProtKB-SubCell"/>
</dbReference>
<keyword evidence="5 9" id="KW-0653">Protein transport</keyword>
<keyword evidence="8 9" id="KW-0472">Membrane</keyword>
<comment type="function">
    <text evidence="9">Essential subunit of the Sec protein translocation channel SecYEG. Clamps together the 2 halves of SecY. May contact the channel plug during translocation.</text>
</comment>
<dbReference type="PANTHER" id="PTHR33910">
    <property type="entry name" value="PROTEIN TRANSLOCASE SUBUNIT SECE"/>
    <property type="match status" value="1"/>
</dbReference>
<keyword evidence="7 9" id="KW-0811">Translocation</keyword>
<evidence type="ECO:0000256" key="4">
    <source>
        <dbReference type="ARBA" id="ARBA00022692"/>
    </source>
</evidence>
<organism evidence="10 11">
    <name type="scientific">Entomobacter blattae</name>
    <dbReference type="NCBI Taxonomy" id="2762277"/>
    <lineage>
        <taxon>Bacteria</taxon>
        <taxon>Pseudomonadati</taxon>
        <taxon>Pseudomonadota</taxon>
        <taxon>Alphaproteobacteria</taxon>
        <taxon>Acetobacterales</taxon>
        <taxon>Acetobacteraceae</taxon>
        <taxon>Entomobacter</taxon>
    </lineage>
</organism>
<dbReference type="HAMAP" id="MF_00422">
    <property type="entry name" value="SecE"/>
    <property type="match status" value="1"/>
</dbReference>
<dbReference type="InterPro" id="IPR005807">
    <property type="entry name" value="SecE_bac"/>
</dbReference>
<keyword evidence="11" id="KW-1185">Reference proteome</keyword>
<name>A0A7H1NPW9_9PROT</name>
<evidence type="ECO:0000256" key="8">
    <source>
        <dbReference type="ARBA" id="ARBA00023136"/>
    </source>
</evidence>
<dbReference type="RefSeq" id="WP_203414237.1">
    <property type="nucleotide sequence ID" value="NZ_CP060244.1"/>
</dbReference>
<dbReference type="InterPro" id="IPR038379">
    <property type="entry name" value="SecE_sf"/>
</dbReference>
<accession>A0A7H1NPW9</accession>
<dbReference type="Proteomes" id="UP000516349">
    <property type="component" value="Chromosome"/>
</dbReference>
<comment type="subunit">
    <text evidence="9">Component of the Sec protein translocase complex. Heterotrimer consisting of SecY, SecE and SecG subunits. The heterotrimers can form oligomers, although 1 heterotrimer is thought to be able to translocate proteins. Interacts with the ribosome. Interacts with SecDF, and other proteins may be involved. Interacts with SecA.</text>
</comment>
<evidence type="ECO:0000256" key="2">
    <source>
        <dbReference type="ARBA" id="ARBA00022448"/>
    </source>
</evidence>
<evidence type="ECO:0000256" key="5">
    <source>
        <dbReference type="ARBA" id="ARBA00022927"/>
    </source>
</evidence>
<keyword evidence="4 9" id="KW-0812">Transmembrane</keyword>
<dbReference type="GO" id="GO:0043952">
    <property type="term" value="P:protein transport by the Sec complex"/>
    <property type="evidence" value="ECO:0007669"/>
    <property type="project" value="UniProtKB-UniRule"/>
</dbReference>
<keyword evidence="6 9" id="KW-1133">Transmembrane helix</keyword>
<evidence type="ECO:0000313" key="10">
    <source>
        <dbReference type="EMBL" id="QNT77829.1"/>
    </source>
</evidence>
<dbReference type="PANTHER" id="PTHR33910:SF1">
    <property type="entry name" value="PROTEIN TRANSLOCASE SUBUNIT SECE"/>
    <property type="match status" value="1"/>
</dbReference>
<dbReference type="GO" id="GO:0009306">
    <property type="term" value="P:protein secretion"/>
    <property type="evidence" value="ECO:0007669"/>
    <property type="project" value="UniProtKB-UniRule"/>
</dbReference>
<comment type="subcellular location">
    <subcellularLocation>
        <location evidence="9">Cell membrane</location>
        <topology evidence="9">Single-pass membrane protein</topology>
    </subcellularLocation>
    <subcellularLocation>
        <location evidence="1">Membrane</location>
    </subcellularLocation>
</comment>
<evidence type="ECO:0000256" key="3">
    <source>
        <dbReference type="ARBA" id="ARBA00022475"/>
    </source>
</evidence>
<gene>
    <name evidence="9 10" type="primary">secE</name>
    <name evidence="10" type="ORF">JGUZn3_05850</name>
</gene>
<evidence type="ECO:0000256" key="7">
    <source>
        <dbReference type="ARBA" id="ARBA00023010"/>
    </source>
</evidence>
<dbReference type="EMBL" id="CP060244">
    <property type="protein sequence ID" value="QNT77829.1"/>
    <property type="molecule type" value="Genomic_DNA"/>
</dbReference>
<keyword evidence="2 9" id="KW-0813">Transport</keyword>